<organism evidence="8 9">
    <name type="scientific">Exophiala bonariae</name>
    <dbReference type="NCBI Taxonomy" id="1690606"/>
    <lineage>
        <taxon>Eukaryota</taxon>
        <taxon>Fungi</taxon>
        <taxon>Dikarya</taxon>
        <taxon>Ascomycota</taxon>
        <taxon>Pezizomycotina</taxon>
        <taxon>Eurotiomycetes</taxon>
        <taxon>Chaetothyriomycetidae</taxon>
        <taxon>Chaetothyriales</taxon>
        <taxon>Herpotrichiellaceae</taxon>
        <taxon>Exophiala</taxon>
    </lineage>
</organism>
<accession>A0AAV9NVJ8</accession>
<dbReference type="Pfam" id="PF07690">
    <property type="entry name" value="MFS_1"/>
    <property type="match status" value="1"/>
</dbReference>
<evidence type="ECO:0000256" key="4">
    <source>
        <dbReference type="ARBA" id="ARBA00022989"/>
    </source>
</evidence>
<dbReference type="GO" id="GO:0016020">
    <property type="term" value="C:membrane"/>
    <property type="evidence" value="ECO:0007669"/>
    <property type="project" value="UniProtKB-SubCell"/>
</dbReference>
<feature type="transmembrane region" description="Helical" evidence="6">
    <location>
        <begin position="265"/>
        <end position="286"/>
    </location>
</feature>
<evidence type="ECO:0000256" key="2">
    <source>
        <dbReference type="ARBA" id="ARBA00022448"/>
    </source>
</evidence>
<dbReference type="PANTHER" id="PTHR23506">
    <property type="entry name" value="GH10249P"/>
    <property type="match status" value="1"/>
</dbReference>
<feature type="transmembrane region" description="Helical" evidence="6">
    <location>
        <begin position="124"/>
        <end position="143"/>
    </location>
</feature>
<dbReference type="GeneID" id="89969495"/>
<dbReference type="InterPro" id="IPR011701">
    <property type="entry name" value="MFS"/>
</dbReference>
<feature type="transmembrane region" description="Helical" evidence="6">
    <location>
        <begin position="6"/>
        <end position="28"/>
    </location>
</feature>
<keyword evidence="9" id="KW-1185">Reference proteome</keyword>
<sequence>MGMGVWISILLGCYAGAWLIAAPVAGYLTDHFATRRITFVSALLALGGATVLLCLGSSLTVFVLGRVLQGISSAFTWTAGITLAVDTVGKHEVGKTMGICSLGMNLAMLLAPLVGGVIFENSGYYSVFGIAFGLIFLDMLWRLTLIECEVARSWSGPDKEEYWTMAYGNNGTPSIIPSPIRMDIPDLEPLLINEERDSNNGSSPDRGQDDTTGWLANVLEKFALQLAILRDHRLQAALGASFVQITLLASLDAVLPLFVHRVFSWGANGAGLIFIPVVVPTFLAPWVGHYTDKYGPKWFVSAGFLAACPVLILFRFVTNATTGHIVLLCVLLALMSLGLALAGAPLMAEITYAMESKERHHPGIFGPRGATAQAYALYSVSLAGGLLVGPLWAGLVEKKAGWSTMSWTLGLLSVATTIPTLIFTGGSLNLGIHGGRQFTRT</sequence>
<protein>
    <recommendedName>
        <fullName evidence="7">Major facilitator superfamily (MFS) profile domain-containing protein</fullName>
    </recommendedName>
</protein>
<keyword evidence="3 6" id="KW-0812">Transmembrane</keyword>
<dbReference type="Gene3D" id="1.20.1250.20">
    <property type="entry name" value="MFS general substrate transporter like domains"/>
    <property type="match status" value="1"/>
</dbReference>
<evidence type="ECO:0000313" key="8">
    <source>
        <dbReference type="EMBL" id="KAK5065435.1"/>
    </source>
</evidence>
<evidence type="ECO:0000256" key="3">
    <source>
        <dbReference type="ARBA" id="ARBA00022692"/>
    </source>
</evidence>
<feature type="domain" description="Major facilitator superfamily (MFS) profile" evidence="7">
    <location>
        <begin position="1"/>
        <end position="428"/>
    </location>
</feature>
<feature type="transmembrane region" description="Helical" evidence="6">
    <location>
        <begin position="298"/>
        <end position="318"/>
    </location>
</feature>
<dbReference type="Proteomes" id="UP001358417">
    <property type="component" value="Unassembled WGS sequence"/>
</dbReference>
<reference evidence="8 9" key="1">
    <citation type="submission" date="2023-08" db="EMBL/GenBank/DDBJ databases">
        <title>Black Yeasts Isolated from many extreme environments.</title>
        <authorList>
            <person name="Coleine C."/>
            <person name="Stajich J.E."/>
            <person name="Selbmann L."/>
        </authorList>
    </citation>
    <scope>NUCLEOTIDE SEQUENCE [LARGE SCALE GENOMIC DNA]</scope>
    <source>
        <strain evidence="8 9">CCFEE 5792</strain>
    </source>
</reference>
<dbReference type="InterPro" id="IPR020846">
    <property type="entry name" value="MFS_dom"/>
</dbReference>
<feature type="transmembrane region" description="Helical" evidence="6">
    <location>
        <begin position="375"/>
        <end position="395"/>
    </location>
</feature>
<feature type="transmembrane region" description="Helical" evidence="6">
    <location>
        <begin position="236"/>
        <end position="259"/>
    </location>
</feature>
<evidence type="ECO:0000313" key="9">
    <source>
        <dbReference type="Proteomes" id="UP001358417"/>
    </source>
</evidence>
<keyword evidence="2" id="KW-0813">Transport</keyword>
<comment type="caution">
    <text evidence="8">The sequence shown here is derived from an EMBL/GenBank/DDBJ whole genome shotgun (WGS) entry which is preliminary data.</text>
</comment>
<evidence type="ECO:0000256" key="1">
    <source>
        <dbReference type="ARBA" id="ARBA00004141"/>
    </source>
</evidence>
<feature type="transmembrane region" description="Helical" evidence="6">
    <location>
        <begin position="407"/>
        <end position="432"/>
    </location>
</feature>
<proteinExistence type="predicted"/>
<dbReference type="InterPro" id="IPR050930">
    <property type="entry name" value="MFS_Vesicular_Transporter"/>
</dbReference>
<keyword evidence="4 6" id="KW-1133">Transmembrane helix</keyword>
<feature type="transmembrane region" description="Helical" evidence="6">
    <location>
        <begin position="40"/>
        <end position="61"/>
    </location>
</feature>
<gene>
    <name evidence="8" type="ORF">LTR84_001273</name>
</gene>
<feature type="transmembrane region" description="Helical" evidence="6">
    <location>
        <begin position="324"/>
        <end position="354"/>
    </location>
</feature>
<evidence type="ECO:0000256" key="5">
    <source>
        <dbReference type="ARBA" id="ARBA00023136"/>
    </source>
</evidence>
<dbReference type="InterPro" id="IPR036259">
    <property type="entry name" value="MFS_trans_sf"/>
</dbReference>
<dbReference type="PANTHER" id="PTHR23506:SF23">
    <property type="entry name" value="GH10249P"/>
    <property type="match status" value="1"/>
</dbReference>
<keyword evidence="5 6" id="KW-0472">Membrane</keyword>
<dbReference type="AlphaFoldDB" id="A0AAV9NVJ8"/>
<feature type="transmembrane region" description="Helical" evidence="6">
    <location>
        <begin position="97"/>
        <end position="118"/>
    </location>
</feature>
<dbReference type="CDD" id="cd17325">
    <property type="entry name" value="MFS_MdtG_SLC18_like"/>
    <property type="match status" value="1"/>
</dbReference>
<dbReference type="EMBL" id="JAVRRD010000001">
    <property type="protein sequence ID" value="KAK5065435.1"/>
    <property type="molecule type" value="Genomic_DNA"/>
</dbReference>
<dbReference type="SUPFAM" id="SSF103473">
    <property type="entry name" value="MFS general substrate transporter"/>
    <property type="match status" value="1"/>
</dbReference>
<evidence type="ECO:0000259" key="7">
    <source>
        <dbReference type="PROSITE" id="PS50850"/>
    </source>
</evidence>
<evidence type="ECO:0000256" key="6">
    <source>
        <dbReference type="SAM" id="Phobius"/>
    </source>
</evidence>
<dbReference type="GO" id="GO:0022857">
    <property type="term" value="F:transmembrane transporter activity"/>
    <property type="evidence" value="ECO:0007669"/>
    <property type="project" value="InterPro"/>
</dbReference>
<dbReference type="PROSITE" id="PS50850">
    <property type="entry name" value="MFS"/>
    <property type="match status" value="1"/>
</dbReference>
<name>A0AAV9NVJ8_9EURO</name>
<comment type="subcellular location">
    <subcellularLocation>
        <location evidence="1">Membrane</location>
        <topology evidence="1">Multi-pass membrane protein</topology>
    </subcellularLocation>
</comment>
<dbReference type="RefSeq" id="XP_064712759.1">
    <property type="nucleotide sequence ID" value="XM_064844899.1"/>
</dbReference>